<evidence type="ECO:0000256" key="1">
    <source>
        <dbReference type="SAM" id="MobiDB-lite"/>
    </source>
</evidence>
<feature type="region of interest" description="Disordered" evidence="1">
    <location>
        <begin position="411"/>
        <end position="479"/>
    </location>
</feature>
<dbReference type="EMBL" id="BFEA01000063">
    <property type="protein sequence ID" value="GBG65551.1"/>
    <property type="molecule type" value="Genomic_DNA"/>
</dbReference>
<protein>
    <submittedName>
        <fullName evidence="2">Uncharacterized protein</fullName>
    </submittedName>
</protein>
<feature type="compositionally biased region" description="Basic and acidic residues" evidence="1">
    <location>
        <begin position="98"/>
        <end position="111"/>
    </location>
</feature>
<feature type="compositionally biased region" description="Acidic residues" evidence="1">
    <location>
        <begin position="426"/>
        <end position="437"/>
    </location>
</feature>
<dbReference type="AlphaFoldDB" id="A0A388K693"/>
<evidence type="ECO:0000313" key="3">
    <source>
        <dbReference type="Proteomes" id="UP000265515"/>
    </source>
</evidence>
<feature type="compositionally biased region" description="Gly residues" evidence="1">
    <location>
        <begin position="43"/>
        <end position="57"/>
    </location>
</feature>
<accession>A0A388K693</accession>
<feature type="region of interest" description="Disordered" evidence="1">
    <location>
        <begin position="142"/>
        <end position="395"/>
    </location>
</feature>
<feature type="compositionally biased region" description="Basic and acidic residues" evidence="1">
    <location>
        <begin position="213"/>
        <end position="253"/>
    </location>
</feature>
<comment type="caution">
    <text evidence="2">The sequence shown here is derived from an EMBL/GenBank/DDBJ whole genome shotgun (WGS) entry which is preliminary data.</text>
</comment>
<feature type="compositionally biased region" description="Acidic residues" evidence="1">
    <location>
        <begin position="460"/>
        <end position="479"/>
    </location>
</feature>
<feature type="compositionally biased region" description="Gly residues" evidence="1">
    <location>
        <begin position="163"/>
        <end position="178"/>
    </location>
</feature>
<organism evidence="2 3">
    <name type="scientific">Chara braunii</name>
    <name type="common">Braun's stonewort</name>
    <dbReference type="NCBI Taxonomy" id="69332"/>
    <lineage>
        <taxon>Eukaryota</taxon>
        <taxon>Viridiplantae</taxon>
        <taxon>Streptophyta</taxon>
        <taxon>Charophyceae</taxon>
        <taxon>Charales</taxon>
        <taxon>Characeae</taxon>
        <taxon>Chara</taxon>
    </lineage>
</organism>
<feature type="compositionally biased region" description="Basic and acidic residues" evidence="1">
    <location>
        <begin position="268"/>
        <end position="377"/>
    </location>
</feature>
<feature type="compositionally biased region" description="Basic and acidic residues" evidence="1">
    <location>
        <begin position="1"/>
        <end position="15"/>
    </location>
</feature>
<reference evidence="2 3" key="1">
    <citation type="journal article" date="2018" name="Cell">
        <title>The Chara Genome: Secondary Complexity and Implications for Plant Terrestrialization.</title>
        <authorList>
            <person name="Nishiyama T."/>
            <person name="Sakayama H."/>
            <person name="Vries J.D."/>
            <person name="Buschmann H."/>
            <person name="Saint-Marcoux D."/>
            <person name="Ullrich K.K."/>
            <person name="Haas F.B."/>
            <person name="Vanderstraeten L."/>
            <person name="Becker D."/>
            <person name="Lang D."/>
            <person name="Vosolsobe S."/>
            <person name="Rombauts S."/>
            <person name="Wilhelmsson P.K.I."/>
            <person name="Janitza P."/>
            <person name="Kern R."/>
            <person name="Heyl A."/>
            <person name="Rumpler F."/>
            <person name="Villalobos L.I.A.C."/>
            <person name="Clay J.M."/>
            <person name="Skokan R."/>
            <person name="Toyoda A."/>
            <person name="Suzuki Y."/>
            <person name="Kagoshima H."/>
            <person name="Schijlen E."/>
            <person name="Tajeshwar N."/>
            <person name="Catarino B."/>
            <person name="Hetherington A.J."/>
            <person name="Saltykova A."/>
            <person name="Bonnot C."/>
            <person name="Breuninger H."/>
            <person name="Symeonidi A."/>
            <person name="Radhakrishnan G.V."/>
            <person name="Van Nieuwerburgh F."/>
            <person name="Deforce D."/>
            <person name="Chang C."/>
            <person name="Karol K.G."/>
            <person name="Hedrich R."/>
            <person name="Ulvskov P."/>
            <person name="Glockner G."/>
            <person name="Delwiche C.F."/>
            <person name="Petrasek J."/>
            <person name="Van de Peer Y."/>
            <person name="Friml J."/>
            <person name="Beilby M."/>
            <person name="Dolan L."/>
            <person name="Kohara Y."/>
            <person name="Sugano S."/>
            <person name="Fujiyama A."/>
            <person name="Delaux P.-M."/>
            <person name="Quint M."/>
            <person name="TheiBen G."/>
            <person name="Hagemann M."/>
            <person name="Harholt J."/>
            <person name="Dunand C."/>
            <person name="Zachgo S."/>
            <person name="Langdale J."/>
            <person name="Maumus F."/>
            <person name="Straeten D.V.D."/>
            <person name="Gould S.B."/>
            <person name="Rensing S.A."/>
        </authorList>
    </citation>
    <scope>NUCLEOTIDE SEQUENCE [LARGE SCALE GENOMIC DNA]</scope>
    <source>
        <strain evidence="2 3">S276</strain>
    </source>
</reference>
<gene>
    <name evidence="2" type="ORF">CBR_g51434</name>
</gene>
<dbReference type="Gramene" id="GBG65551">
    <property type="protein sequence ID" value="GBG65551"/>
    <property type="gene ID" value="CBR_g51434"/>
</dbReference>
<feature type="region of interest" description="Disordered" evidence="1">
    <location>
        <begin position="1"/>
        <end position="67"/>
    </location>
</feature>
<proteinExistence type="predicted"/>
<dbReference type="Proteomes" id="UP000265515">
    <property type="component" value="Unassembled WGS sequence"/>
</dbReference>
<feature type="region of interest" description="Disordered" evidence="1">
    <location>
        <begin position="90"/>
        <end position="127"/>
    </location>
</feature>
<keyword evidence="3" id="KW-1185">Reference proteome</keyword>
<name>A0A388K693_CHABU</name>
<evidence type="ECO:0000313" key="2">
    <source>
        <dbReference type="EMBL" id="GBG65551.1"/>
    </source>
</evidence>
<sequence length="479" mass="52793">MLFGRTDRPWSETRRVTTASAGRQPGLRGASTGVRRRDVVASGFGGRGGGGGGSGGDGDGRREGAGGAAARVVNPPLTYGLREASIILQEPDVVTQPRQERHLPLDRRQEGETSGTDGLPMARESRRLDDLAAAGIRTVRGRRFIMDDDPDERLVTPEPSTGRRGGQRQGDQGRGSGRSHGRETPWCPSCKRHFHHEGDECSAPRKASYADVVKQKPREKPKDKNQGKGEKEKEEGRKEKEKEQVKEKDREKEENEEEKEGGGKTGKSGKDPSDKDPGGKEKGSREEGKEKGKKEGDKQKEKEGDGEGNDTNKDPHLGGEKGGVHGIKKEDTVMRENNGQEDKTKGEFKRRLEDDSREDKDTAEGSRGSGDLKKMEEDLPPPPREKRKRLFSDDDSDFEIQGYELVVHAGLTPHKGGIGPTHDAFDSDDADDEEGDDPSPFLHKPQDMLTFYNETYVSSQEEDDVGSDFDINDLQEETK</sequence>